<evidence type="ECO:0008006" key="3">
    <source>
        <dbReference type="Google" id="ProtNLM"/>
    </source>
</evidence>
<gene>
    <name evidence="1" type="ORF">Tco_0906960</name>
</gene>
<protein>
    <recommendedName>
        <fullName evidence="3">Transposase (Putative), gypsy type</fullName>
    </recommendedName>
</protein>
<sequence>MGTIDSIKSILTQSALDALCEKYHIPNTVHPELPGPNARIRNSPTSKIGIYSRFFDFANYRIPLSQFLVDVDSSVFPFVVLWHTNKTLRKDPHPTPNEFDANVCDYLADNPAPFRKLPEPFLCFVGISRYYDLDKTYYPTFWDDEDEEMDLFAFIHHANPTKVRIGEREVREGEGAGNDNANEGGDDAVVADQAEQGDHVVNVEGIDIVVDDEIQAIVTDQPKKVRKKRKAADAASVLLDSSTLAVEVGVTTATTVPFVTSSVTPTLEREGGGYTDYITGPNLQTQKPAKRFVISSDSPHNSNANVADDEVTSVVRSSILDPAILTTAVATTVVADTFAPVPRAELSAGSFYVSQDMDSEALRQIYIPKWNVVNDFTLDDPEIC</sequence>
<accession>A0ABQ5CHY4</accession>
<keyword evidence="2" id="KW-1185">Reference proteome</keyword>
<evidence type="ECO:0000313" key="2">
    <source>
        <dbReference type="Proteomes" id="UP001151760"/>
    </source>
</evidence>
<reference evidence="1" key="1">
    <citation type="journal article" date="2022" name="Int. J. Mol. Sci.">
        <title>Draft Genome of Tanacetum Coccineum: Genomic Comparison of Closely Related Tanacetum-Family Plants.</title>
        <authorList>
            <person name="Yamashiro T."/>
            <person name="Shiraishi A."/>
            <person name="Nakayama K."/>
            <person name="Satake H."/>
        </authorList>
    </citation>
    <scope>NUCLEOTIDE SEQUENCE</scope>
</reference>
<comment type="caution">
    <text evidence="1">The sequence shown here is derived from an EMBL/GenBank/DDBJ whole genome shotgun (WGS) entry which is preliminary data.</text>
</comment>
<reference evidence="1" key="2">
    <citation type="submission" date="2022-01" db="EMBL/GenBank/DDBJ databases">
        <authorList>
            <person name="Yamashiro T."/>
            <person name="Shiraishi A."/>
            <person name="Satake H."/>
            <person name="Nakayama K."/>
        </authorList>
    </citation>
    <scope>NUCLEOTIDE SEQUENCE</scope>
</reference>
<proteinExistence type="predicted"/>
<dbReference type="EMBL" id="BQNB010014313">
    <property type="protein sequence ID" value="GJT26685.1"/>
    <property type="molecule type" value="Genomic_DNA"/>
</dbReference>
<organism evidence="1 2">
    <name type="scientific">Tanacetum coccineum</name>
    <dbReference type="NCBI Taxonomy" id="301880"/>
    <lineage>
        <taxon>Eukaryota</taxon>
        <taxon>Viridiplantae</taxon>
        <taxon>Streptophyta</taxon>
        <taxon>Embryophyta</taxon>
        <taxon>Tracheophyta</taxon>
        <taxon>Spermatophyta</taxon>
        <taxon>Magnoliopsida</taxon>
        <taxon>eudicotyledons</taxon>
        <taxon>Gunneridae</taxon>
        <taxon>Pentapetalae</taxon>
        <taxon>asterids</taxon>
        <taxon>campanulids</taxon>
        <taxon>Asterales</taxon>
        <taxon>Asteraceae</taxon>
        <taxon>Asteroideae</taxon>
        <taxon>Anthemideae</taxon>
        <taxon>Anthemidinae</taxon>
        <taxon>Tanacetum</taxon>
    </lineage>
</organism>
<dbReference type="Proteomes" id="UP001151760">
    <property type="component" value="Unassembled WGS sequence"/>
</dbReference>
<name>A0ABQ5CHY4_9ASTR</name>
<evidence type="ECO:0000313" key="1">
    <source>
        <dbReference type="EMBL" id="GJT26685.1"/>
    </source>
</evidence>